<reference evidence="1" key="1">
    <citation type="submission" date="2014-09" db="EMBL/GenBank/DDBJ databases">
        <authorList>
            <person name="Magalhaes I.L.F."/>
            <person name="Oliveira U."/>
            <person name="Santos F.R."/>
            <person name="Vidigal T.H.D.A."/>
            <person name="Brescovit A.D."/>
            <person name="Santos A.J."/>
        </authorList>
    </citation>
    <scope>NUCLEOTIDE SEQUENCE</scope>
    <source>
        <tissue evidence="1">Shoot tissue taken approximately 20 cm above the soil surface</tissue>
    </source>
</reference>
<dbReference type="AlphaFoldDB" id="A0A0A9HI34"/>
<name>A0A0A9HI34_ARUDO</name>
<accession>A0A0A9HI34</accession>
<protein>
    <submittedName>
        <fullName evidence="1">Uncharacterized protein</fullName>
    </submittedName>
</protein>
<sequence>MRFRCTWTWRMEQSSSRQSSRCCCVM</sequence>
<proteinExistence type="predicted"/>
<evidence type="ECO:0000313" key="1">
    <source>
        <dbReference type="EMBL" id="JAE34511.1"/>
    </source>
</evidence>
<organism evidence="1">
    <name type="scientific">Arundo donax</name>
    <name type="common">Giant reed</name>
    <name type="synonym">Donax arundinaceus</name>
    <dbReference type="NCBI Taxonomy" id="35708"/>
    <lineage>
        <taxon>Eukaryota</taxon>
        <taxon>Viridiplantae</taxon>
        <taxon>Streptophyta</taxon>
        <taxon>Embryophyta</taxon>
        <taxon>Tracheophyta</taxon>
        <taxon>Spermatophyta</taxon>
        <taxon>Magnoliopsida</taxon>
        <taxon>Liliopsida</taxon>
        <taxon>Poales</taxon>
        <taxon>Poaceae</taxon>
        <taxon>PACMAD clade</taxon>
        <taxon>Arundinoideae</taxon>
        <taxon>Arundineae</taxon>
        <taxon>Arundo</taxon>
    </lineage>
</organism>
<reference evidence="1" key="2">
    <citation type="journal article" date="2015" name="Data Brief">
        <title>Shoot transcriptome of the giant reed, Arundo donax.</title>
        <authorList>
            <person name="Barrero R.A."/>
            <person name="Guerrero F.D."/>
            <person name="Moolhuijzen P."/>
            <person name="Goolsby J.A."/>
            <person name="Tidwell J."/>
            <person name="Bellgard S.E."/>
            <person name="Bellgard M.I."/>
        </authorList>
    </citation>
    <scope>NUCLEOTIDE SEQUENCE</scope>
    <source>
        <tissue evidence="1">Shoot tissue taken approximately 20 cm above the soil surface</tissue>
    </source>
</reference>
<dbReference type="EMBL" id="GBRH01163385">
    <property type="protein sequence ID" value="JAE34511.1"/>
    <property type="molecule type" value="Transcribed_RNA"/>
</dbReference>